<name>A0A0S3R603_PHAAN</name>
<proteinExistence type="predicted"/>
<evidence type="ECO:0000313" key="2">
    <source>
        <dbReference type="Proteomes" id="UP000291084"/>
    </source>
</evidence>
<feature type="non-terminal residue" evidence="1">
    <location>
        <position position="84"/>
    </location>
</feature>
<organism evidence="1 2">
    <name type="scientific">Vigna angularis var. angularis</name>
    <dbReference type="NCBI Taxonomy" id="157739"/>
    <lineage>
        <taxon>Eukaryota</taxon>
        <taxon>Viridiplantae</taxon>
        <taxon>Streptophyta</taxon>
        <taxon>Embryophyta</taxon>
        <taxon>Tracheophyta</taxon>
        <taxon>Spermatophyta</taxon>
        <taxon>Magnoliopsida</taxon>
        <taxon>eudicotyledons</taxon>
        <taxon>Gunneridae</taxon>
        <taxon>Pentapetalae</taxon>
        <taxon>rosids</taxon>
        <taxon>fabids</taxon>
        <taxon>Fabales</taxon>
        <taxon>Fabaceae</taxon>
        <taxon>Papilionoideae</taxon>
        <taxon>50 kb inversion clade</taxon>
        <taxon>NPAAA clade</taxon>
        <taxon>indigoferoid/millettioid clade</taxon>
        <taxon>Phaseoleae</taxon>
        <taxon>Vigna</taxon>
    </lineage>
</organism>
<dbReference type="EMBL" id="AP015034">
    <property type="protein sequence ID" value="BAT76021.1"/>
    <property type="molecule type" value="Genomic_DNA"/>
</dbReference>
<gene>
    <name evidence="1" type="primary">Vigan.01G397400</name>
    <name evidence="1" type="ORF">VIGAN_01397400</name>
</gene>
<sequence length="84" mass="9815">MIPQLSIFTLEFLNLSPSSYFIYHSFSIFPPGVYSLKAEKISYFIIPSIQVNQFETREDATTNSGIYNKHRWTLNNLEISFRTT</sequence>
<keyword evidence="2" id="KW-1185">Reference proteome</keyword>
<dbReference type="AlphaFoldDB" id="A0A0S3R603"/>
<accession>A0A0S3R603</accession>
<protein>
    <submittedName>
        <fullName evidence="1">Uncharacterized protein</fullName>
    </submittedName>
</protein>
<reference evidence="1 2" key="1">
    <citation type="journal article" date="2015" name="Sci. Rep.">
        <title>The power of single molecule real-time sequencing technology in the de novo assembly of a eukaryotic genome.</title>
        <authorList>
            <person name="Sakai H."/>
            <person name="Naito K."/>
            <person name="Ogiso-Tanaka E."/>
            <person name="Takahashi Y."/>
            <person name="Iseki K."/>
            <person name="Muto C."/>
            <person name="Satou K."/>
            <person name="Teruya K."/>
            <person name="Shiroma A."/>
            <person name="Shimoji M."/>
            <person name="Hirano T."/>
            <person name="Itoh T."/>
            <person name="Kaga A."/>
            <person name="Tomooka N."/>
        </authorList>
    </citation>
    <scope>NUCLEOTIDE SEQUENCE [LARGE SCALE GENOMIC DNA]</scope>
    <source>
        <strain evidence="2">cv. Shumari</strain>
    </source>
</reference>
<dbReference type="Proteomes" id="UP000291084">
    <property type="component" value="Chromosome 1"/>
</dbReference>
<evidence type="ECO:0000313" key="1">
    <source>
        <dbReference type="EMBL" id="BAT76021.1"/>
    </source>
</evidence>